<evidence type="ECO:0000256" key="5">
    <source>
        <dbReference type="ARBA" id="ARBA00023295"/>
    </source>
</evidence>
<dbReference type="InterPro" id="IPR013784">
    <property type="entry name" value="Carb-bd-like_fold"/>
</dbReference>
<dbReference type="InterPro" id="IPR011838">
    <property type="entry name" value="Pullulan_Gpos"/>
</dbReference>
<dbReference type="Gene3D" id="3.20.20.80">
    <property type="entry name" value="Glycosidases"/>
    <property type="match status" value="1"/>
</dbReference>
<evidence type="ECO:0000256" key="4">
    <source>
        <dbReference type="ARBA" id="ARBA00022837"/>
    </source>
</evidence>
<dbReference type="Gene3D" id="2.60.40.10">
    <property type="entry name" value="Immunoglobulins"/>
    <property type="match status" value="1"/>
</dbReference>
<dbReference type="EC" id="3.2.1.41" evidence="7"/>
<dbReference type="NCBIfam" id="TIGR02102">
    <property type="entry name" value="pullulan_Gpos"/>
    <property type="match status" value="1"/>
</dbReference>
<dbReference type="AlphaFoldDB" id="A0A1H9R562"/>
<dbReference type="OrthoDB" id="9761875at2"/>
<sequence>MTKTKSQENTLRVHFPGNEAHFDEIGLWIWRDVEYPSETVGSWPDGALSFLPVNTTSYGRFIDIELADDAETAGLLINNRNGDNLSGDLYVKIFGEKLTEVWLNGNYQIFYYEPLQNRLRVHFDEKEVMYNKYWLSVIKEGNIMQTYLCSEEQPYIDIDSSTLTAPYYFIAGNHNTGWETGKLTVPPTGNHSQLFIRKSDQQIYTNPYYRNDEHILTAKILSDGNVEIHYTNNINCDLESVKANIKIVDKYNNEHSFEHVTQSASNRLHLSGNLVIENQPFKLIHYGQLIKTVLDWRVKDQLFYYDGPLGVQLSDDGNSAILRVWSPSADNVCVRLYDKDNPDRVIRNQIQMEFNGVSVWCITLHKGNTGLKNLKGYYYHFLIKREDRIVAALDPYAKSMAPWNNKIHTAGKAAIVDPTRIGPSLDHARIYGYEGREDAIIYEVHVRDFTSDPSIEKSLSAEFGTFAAFSEKLDYIANLGVTHIQLLPVMSYFFCDETNNRTRLLKYASSNQNYSWGYDPHSFFSLSGFYSEQPANPEKRVEEFKRLIKEIHQLGIGVILDVVYNHTAKVRLLEHLEPNYYHYMNADGTTRRSFGGGRIGTTHKMARRLLIDSLKYWLTEFKVDGFRFDMMGDHDAETIQLACEEAKKIHPHVLMIGEGWRTYMGDETVPEVIAADQDWAGTANSVGCFSDEFRNEIRSGYGCEGEQRFITNGPRNIQRIFSNITAMPGNFKAGEPGDVVQYIEAHDNLTLHDVIGYSLKKDPAMHTEEIHRRIRLGYVLLLTSQGTVFIHAGSEYGRTKQFLHPDYEQGVKVPPYKSTYVLDEQGAPVKFPYFIHDSYNASDSINRFDWQKALNKEQYPVHSGTRNYVRGLIQLRRSVKPFHYGTKKEIEQNVQLVPVPEIDQEDVAIVYRVNHISSETEYYVFINADQVARTYTMSEDLTNTEIITDSQTAGVTKISKPIGIRLTDNRVILDPLTAVIIRKNTD</sequence>
<reference evidence="11 12" key="1">
    <citation type="submission" date="2016-10" db="EMBL/GenBank/DDBJ databases">
        <authorList>
            <person name="de Groot N.N."/>
        </authorList>
    </citation>
    <scope>NUCLEOTIDE SEQUENCE [LARGE SCALE GENOMIC DNA]</scope>
    <source>
        <strain evidence="11 12">CGMCC 1.7727</strain>
    </source>
</reference>
<dbReference type="InterPro" id="IPR004193">
    <property type="entry name" value="Glyco_hydro_13_N"/>
</dbReference>
<name>A0A1H9R562_9BACI</name>
<dbReference type="RefSeq" id="WP_089740582.1">
    <property type="nucleotide sequence ID" value="NZ_FOGL01000008.1"/>
</dbReference>
<dbReference type="CDD" id="cd11341">
    <property type="entry name" value="AmyAc_Pullulanase_LD-like"/>
    <property type="match status" value="1"/>
</dbReference>
<keyword evidence="2" id="KW-0732">Signal</keyword>
<dbReference type="CDD" id="cd02860">
    <property type="entry name" value="E_set_Pullulanase"/>
    <property type="match status" value="1"/>
</dbReference>
<proteinExistence type="inferred from homology"/>
<comment type="catalytic activity">
    <reaction evidence="6">
        <text>Hydrolysis of (1-&gt;6)-alpha-D-glucosidic linkages in pullulan, amylopectin and glycogen, and in the alpha- and beta-limit dextrins of amylopectin and glycogen.</text>
        <dbReference type="EC" id="3.2.1.41"/>
    </reaction>
</comment>
<gene>
    <name evidence="11" type="ORF">SAMN04487944_10828</name>
</gene>
<dbReference type="InterPro" id="IPR014755">
    <property type="entry name" value="Cu-Rt/internalin_Ig-like"/>
</dbReference>
<evidence type="ECO:0000313" key="11">
    <source>
        <dbReference type="EMBL" id="SER67856.1"/>
    </source>
</evidence>
<dbReference type="Proteomes" id="UP000199687">
    <property type="component" value="Unassembled WGS sequence"/>
</dbReference>
<dbReference type="GO" id="GO:0030246">
    <property type="term" value="F:carbohydrate binding"/>
    <property type="evidence" value="ECO:0007669"/>
    <property type="project" value="InterPro"/>
</dbReference>
<dbReference type="InterPro" id="IPR014756">
    <property type="entry name" value="Ig_E-set"/>
</dbReference>
<evidence type="ECO:0000256" key="1">
    <source>
        <dbReference type="ARBA" id="ARBA00008061"/>
    </source>
</evidence>
<dbReference type="CDD" id="cd10315">
    <property type="entry name" value="CBM41_pullulanase"/>
    <property type="match status" value="1"/>
</dbReference>
<evidence type="ECO:0000256" key="7">
    <source>
        <dbReference type="ARBA" id="ARBA00024062"/>
    </source>
</evidence>
<accession>A0A1H9R562</accession>
<comment type="similarity">
    <text evidence="1">Belongs to the glycosyl hydrolase 13 family.</text>
</comment>
<dbReference type="SUPFAM" id="SSF81296">
    <property type="entry name" value="E set domains"/>
    <property type="match status" value="1"/>
</dbReference>
<dbReference type="SUPFAM" id="SSF49452">
    <property type="entry name" value="Starch-binding domain-like"/>
    <property type="match status" value="1"/>
</dbReference>
<dbReference type="InterPro" id="IPR013783">
    <property type="entry name" value="Ig-like_fold"/>
</dbReference>
<dbReference type="GO" id="GO:0051060">
    <property type="term" value="F:pullulanase activity"/>
    <property type="evidence" value="ECO:0007669"/>
    <property type="project" value="UniProtKB-EC"/>
</dbReference>
<organism evidence="11 12">
    <name type="scientific">Gracilibacillus ureilyticus</name>
    <dbReference type="NCBI Taxonomy" id="531814"/>
    <lineage>
        <taxon>Bacteria</taxon>
        <taxon>Bacillati</taxon>
        <taxon>Bacillota</taxon>
        <taxon>Bacilli</taxon>
        <taxon>Bacillales</taxon>
        <taxon>Bacillaceae</taxon>
        <taxon>Gracilibacillus</taxon>
    </lineage>
</organism>
<dbReference type="Gene3D" id="2.60.40.1220">
    <property type="match status" value="1"/>
</dbReference>
<protein>
    <recommendedName>
        <fullName evidence="7">pullulanase</fullName>
        <ecNumber evidence="7">3.2.1.41</ecNumber>
    </recommendedName>
    <alternativeName>
        <fullName evidence="8">Alpha-dextrin endo-1,6-alpha-glucosidase</fullName>
    </alternativeName>
    <alternativeName>
        <fullName evidence="9">Pullulan 6-glucanohydrolase</fullName>
    </alternativeName>
</protein>
<evidence type="ECO:0000256" key="2">
    <source>
        <dbReference type="ARBA" id="ARBA00022729"/>
    </source>
</evidence>
<evidence type="ECO:0000259" key="10">
    <source>
        <dbReference type="SMART" id="SM00642"/>
    </source>
</evidence>
<dbReference type="EMBL" id="FOGL01000008">
    <property type="protein sequence ID" value="SER67856.1"/>
    <property type="molecule type" value="Genomic_DNA"/>
</dbReference>
<dbReference type="Pfam" id="PF03714">
    <property type="entry name" value="PUD"/>
    <property type="match status" value="1"/>
</dbReference>
<dbReference type="Pfam" id="PF00128">
    <property type="entry name" value="Alpha-amylase"/>
    <property type="match status" value="1"/>
</dbReference>
<dbReference type="PANTHER" id="PTHR43002">
    <property type="entry name" value="GLYCOGEN DEBRANCHING ENZYME"/>
    <property type="match status" value="1"/>
</dbReference>
<dbReference type="InterPro" id="IPR006047">
    <property type="entry name" value="GH13_cat_dom"/>
</dbReference>
<keyword evidence="12" id="KW-1185">Reference proteome</keyword>
<evidence type="ECO:0000256" key="9">
    <source>
        <dbReference type="ARBA" id="ARBA00031076"/>
    </source>
</evidence>
<keyword evidence="4" id="KW-0106">Calcium</keyword>
<dbReference type="Pfam" id="PF18033">
    <property type="entry name" value="SpuA_C"/>
    <property type="match status" value="1"/>
</dbReference>
<dbReference type="SUPFAM" id="SSF51445">
    <property type="entry name" value="(Trans)glycosidases"/>
    <property type="match status" value="1"/>
</dbReference>
<evidence type="ECO:0000256" key="3">
    <source>
        <dbReference type="ARBA" id="ARBA00022801"/>
    </source>
</evidence>
<feature type="domain" description="Glycosyl hydrolase family 13 catalytic" evidence="10">
    <location>
        <begin position="443"/>
        <end position="858"/>
    </location>
</feature>
<dbReference type="Gene3D" id="2.60.40.1110">
    <property type="match status" value="1"/>
</dbReference>
<evidence type="ECO:0000256" key="6">
    <source>
        <dbReference type="ARBA" id="ARBA00023965"/>
    </source>
</evidence>
<dbReference type="STRING" id="531814.SAMN04487944_10828"/>
<dbReference type="InterPro" id="IPR005323">
    <property type="entry name" value="CBM41_pullulanase"/>
</dbReference>
<dbReference type="InterPro" id="IPR017853">
    <property type="entry name" value="GH"/>
</dbReference>
<dbReference type="InterPro" id="IPR040806">
    <property type="entry name" value="SpuA_C"/>
</dbReference>
<keyword evidence="3" id="KW-0378">Hydrolase</keyword>
<evidence type="ECO:0000313" key="12">
    <source>
        <dbReference type="Proteomes" id="UP000199687"/>
    </source>
</evidence>
<dbReference type="InterPro" id="IPR013780">
    <property type="entry name" value="Glyco_hydro_b"/>
</dbReference>
<dbReference type="GO" id="GO:0005975">
    <property type="term" value="P:carbohydrate metabolic process"/>
    <property type="evidence" value="ECO:0007669"/>
    <property type="project" value="InterPro"/>
</dbReference>
<keyword evidence="5" id="KW-0326">Glycosidase</keyword>
<dbReference type="Pfam" id="PF02922">
    <property type="entry name" value="CBM_48"/>
    <property type="match status" value="1"/>
</dbReference>
<evidence type="ECO:0000256" key="8">
    <source>
        <dbReference type="ARBA" id="ARBA00029618"/>
    </source>
</evidence>
<dbReference type="Gene3D" id="2.60.40.1180">
    <property type="entry name" value="Golgi alpha-mannosidase II"/>
    <property type="match status" value="1"/>
</dbReference>
<dbReference type="SMART" id="SM00642">
    <property type="entry name" value="Aamy"/>
    <property type="match status" value="1"/>
</dbReference>